<evidence type="ECO:0000256" key="4">
    <source>
        <dbReference type="ARBA" id="ARBA00022618"/>
    </source>
</evidence>
<dbReference type="PANTHER" id="PTHR19918:SF1">
    <property type="entry name" value="FIZZY-RELATED PROTEIN HOMOLOG"/>
    <property type="match status" value="1"/>
</dbReference>
<dbReference type="FunFam" id="2.130.10.10:FF:000025">
    <property type="entry name" value="FIZZY-related 2 isoform 1"/>
    <property type="match status" value="1"/>
</dbReference>
<dbReference type="PROSITE" id="PS50294">
    <property type="entry name" value="WD_REPEATS_REGION"/>
    <property type="match status" value="2"/>
</dbReference>
<keyword evidence="4" id="KW-0132">Cell division</keyword>
<dbReference type="EMBL" id="JAPTSV010000007">
    <property type="protein sequence ID" value="KAJ1525861.1"/>
    <property type="molecule type" value="Genomic_DNA"/>
</dbReference>
<dbReference type="GO" id="GO:0010997">
    <property type="term" value="F:anaphase-promoting complex binding"/>
    <property type="evidence" value="ECO:0007669"/>
    <property type="project" value="InterPro"/>
</dbReference>
<organism evidence="12 13">
    <name type="scientific">Megalurothrips usitatus</name>
    <name type="common">bean blossom thrips</name>
    <dbReference type="NCBI Taxonomy" id="439358"/>
    <lineage>
        <taxon>Eukaryota</taxon>
        <taxon>Metazoa</taxon>
        <taxon>Ecdysozoa</taxon>
        <taxon>Arthropoda</taxon>
        <taxon>Hexapoda</taxon>
        <taxon>Insecta</taxon>
        <taxon>Pterygota</taxon>
        <taxon>Neoptera</taxon>
        <taxon>Paraneoptera</taxon>
        <taxon>Thysanoptera</taxon>
        <taxon>Terebrantia</taxon>
        <taxon>Thripoidea</taxon>
        <taxon>Thripidae</taxon>
        <taxon>Megalurothrips</taxon>
    </lineage>
</organism>
<dbReference type="GO" id="GO:1905786">
    <property type="term" value="P:positive regulation of anaphase-promoting complex-dependent catabolic process"/>
    <property type="evidence" value="ECO:0007669"/>
    <property type="project" value="TreeGrafter"/>
</dbReference>
<keyword evidence="7" id="KW-0131">Cell cycle</keyword>
<dbReference type="GO" id="GO:0005680">
    <property type="term" value="C:anaphase-promoting complex"/>
    <property type="evidence" value="ECO:0007669"/>
    <property type="project" value="TreeGrafter"/>
</dbReference>
<dbReference type="Pfam" id="PF24807">
    <property type="entry name" value="WD40_CDC20-Fz"/>
    <property type="match status" value="1"/>
</dbReference>
<name>A0AAV7XQB7_9NEOP</name>
<keyword evidence="13" id="KW-1185">Reference proteome</keyword>
<comment type="caution">
    <text evidence="12">The sequence shown here is derived from an EMBL/GenBank/DDBJ whole genome shotgun (WGS) entry which is preliminary data.</text>
</comment>
<gene>
    <name evidence="12" type="ORF">ONE63_009053</name>
</gene>
<dbReference type="InterPro" id="IPR019775">
    <property type="entry name" value="WD40_repeat_CS"/>
</dbReference>
<evidence type="ECO:0000256" key="10">
    <source>
        <dbReference type="PROSITE-ProRule" id="PRU00221"/>
    </source>
</evidence>
<dbReference type="PROSITE" id="PS50082">
    <property type="entry name" value="WD_REPEATS_2"/>
    <property type="match status" value="2"/>
</dbReference>
<dbReference type="InterPro" id="IPR015943">
    <property type="entry name" value="WD40/YVTN_repeat-like_dom_sf"/>
</dbReference>
<evidence type="ECO:0000256" key="2">
    <source>
        <dbReference type="ARBA" id="ARBA00006445"/>
    </source>
</evidence>
<comment type="pathway">
    <text evidence="1">Protein modification; protein ubiquitination.</text>
</comment>
<evidence type="ECO:0000256" key="8">
    <source>
        <dbReference type="ARBA" id="ARBA00073600"/>
    </source>
</evidence>
<evidence type="ECO:0000256" key="7">
    <source>
        <dbReference type="ARBA" id="ARBA00023306"/>
    </source>
</evidence>
<dbReference type="GO" id="GO:0031145">
    <property type="term" value="P:anaphase-promoting complex-dependent catabolic process"/>
    <property type="evidence" value="ECO:0007669"/>
    <property type="project" value="TreeGrafter"/>
</dbReference>
<protein>
    <recommendedName>
        <fullName evidence="8">Fizzy-related protein homolog</fullName>
    </recommendedName>
    <alternativeName>
        <fullName evidence="9">Cdh1/Hct1 homolog</fullName>
    </alternativeName>
</protein>
<dbReference type="CDD" id="cd00200">
    <property type="entry name" value="WD40"/>
    <property type="match status" value="1"/>
</dbReference>
<keyword evidence="6" id="KW-0498">Mitosis</keyword>
<reference evidence="12" key="1">
    <citation type="submission" date="2022-12" db="EMBL/GenBank/DDBJ databases">
        <title>Chromosome-level genome assembly of the bean flower thrips Megalurothrips usitatus.</title>
        <authorList>
            <person name="Ma L."/>
            <person name="Liu Q."/>
            <person name="Li H."/>
            <person name="Cai W."/>
        </authorList>
    </citation>
    <scope>NUCLEOTIDE SEQUENCE</scope>
    <source>
        <strain evidence="12">Cailab_2022a</strain>
    </source>
</reference>
<keyword evidence="5" id="KW-0677">Repeat</keyword>
<dbReference type="SMART" id="SM00320">
    <property type="entry name" value="WD40"/>
    <property type="match status" value="6"/>
</dbReference>
<dbReference type="Gene3D" id="2.130.10.10">
    <property type="entry name" value="YVTN repeat-like/Quinoprotein amine dehydrogenase"/>
    <property type="match status" value="1"/>
</dbReference>
<keyword evidence="3 10" id="KW-0853">WD repeat</keyword>
<evidence type="ECO:0000256" key="1">
    <source>
        <dbReference type="ARBA" id="ARBA00004906"/>
    </source>
</evidence>
<dbReference type="GO" id="GO:1990757">
    <property type="term" value="F:ubiquitin ligase activator activity"/>
    <property type="evidence" value="ECO:0007669"/>
    <property type="project" value="TreeGrafter"/>
</dbReference>
<feature type="domain" description="CDC20/Fizzy WD40" evidence="11">
    <location>
        <begin position="147"/>
        <end position="440"/>
    </location>
</feature>
<evidence type="ECO:0000313" key="12">
    <source>
        <dbReference type="EMBL" id="KAJ1525861.1"/>
    </source>
</evidence>
<evidence type="ECO:0000313" key="13">
    <source>
        <dbReference type="Proteomes" id="UP001075354"/>
    </source>
</evidence>
<dbReference type="InterPro" id="IPR001680">
    <property type="entry name" value="WD40_rpt"/>
</dbReference>
<feature type="repeat" description="WD" evidence="10">
    <location>
        <begin position="277"/>
        <end position="318"/>
    </location>
</feature>
<evidence type="ECO:0000256" key="5">
    <source>
        <dbReference type="ARBA" id="ARBA00022737"/>
    </source>
</evidence>
<comment type="similarity">
    <text evidence="2">Belongs to the WD repeat CDC20/Fizzy family.</text>
</comment>
<sequence length="463" mass="51263">MFFNKEYENRILQKTTTPPSTPRKGIQSPGGDRFIPCRRENSWEARFVDFSDTNCYDAVSTKSVCETGERRRNAVAYKSLLKNEILGCEIDSLQSEENNKNLFEYLAPMKVSSSPYSLSPVSAKSQKLLGSPLKPTRKISLVPYKILDAPGLADDFYLNLVDWSAENVLAVGLGESVYLWSASSSEVTKLCDLSFEENPITSVAWNEKGNLVAVGTNTGYVQVWDVAVCKQVNKLVGHSARVGALSWNGDLLTSGSRDKDIFLRDVRTPISVPERRLVGHRQEVCGLKWSPDNRYLASGGNDNRLHVWDLHSLSPIQTYSQHVAAVKAIAWSPHHHGLLASGGGTADRHIRFWNTLTGQPLQAIDTGSQVCNLIWSKHTQEFVSTHGYSQNEIVVWKYPSLEQVAKLSGHSLRVLHLAIAPNGESIVTGAGATEGTLKFWNIFSKGNSQKESKSVLKLFSGIR</sequence>
<dbReference type="InterPro" id="IPR036322">
    <property type="entry name" value="WD40_repeat_dom_sf"/>
</dbReference>
<dbReference type="SUPFAM" id="SSF50978">
    <property type="entry name" value="WD40 repeat-like"/>
    <property type="match status" value="1"/>
</dbReference>
<dbReference type="AlphaFoldDB" id="A0AAV7XQB7"/>
<evidence type="ECO:0000256" key="9">
    <source>
        <dbReference type="ARBA" id="ARBA00081406"/>
    </source>
</evidence>
<dbReference type="Proteomes" id="UP001075354">
    <property type="component" value="Chromosome 7"/>
</dbReference>
<accession>A0AAV7XQB7</accession>
<evidence type="ECO:0000256" key="6">
    <source>
        <dbReference type="ARBA" id="ARBA00022776"/>
    </source>
</evidence>
<dbReference type="PROSITE" id="PS00678">
    <property type="entry name" value="WD_REPEATS_1"/>
    <property type="match status" value="1"/>
</dbReference>
<dbReference type="InterPro" id="IPR033010">
    <property type="entry name" value="Cdc20/Fizzy"/>
</dbReference>
<evidence type="ECO:0000259" key="11">
    <source>
        <dbReference type="Pfam" id="PF24807"/>
    </source>
</evidence>
<proteinExistence type="inferred from homology"/>
<evidence type="ECO:0000256" key="3">
    <source>
        <dbReference type="ARBA" id="ARBA00022574"/>
    </source>
</evidence>
<dbReference type="InterPro" id="IPR056150">
    <property type="entry name" value="WD40_CDC20-Fz"/>
</dbReference>
<dbReference type="PANTHER" id="PTHR19918">
    <property type="entry name" value="CELL DIVISION CYCLE 20 CDC20 FIZZY -RELATED"/>
    <property type="match status" value="1"/>
</dbReference>
<dbReference type="GO" id="GO:0051301">
    <property type="term" value="P:cell division"/>
    <property type="evidence" value="ECO:0007669"/>
    <property type="project" value="UniProtKB-KW"/>
</dbReference>
<feature type="repeat" description="WD" evidence="10">
    <location>
        <begin position="193"/>
        <end position="226"/>
    </location>
</feature>